<reference evidence="2 3" key="1">
    <citation type="journal article" date="2014" name="Genome Announc.">
        <title>Trypanosoma cruzi Clone Dm28c Draft Genome Sequence.</title>
        <authorList>
            <person name="Grisard E.C."/>
            <person name="Teixeira S.M."/>
            <person name="de Almeida L.G."/>
            <person name="Stoco P.H."/>
            <person name="Gerber A.L."/>
            <person name="Talavera-Lopez C."/>
            <person name="Lima O.C."/>
            <person name="Andersson B."/>
            <person name="de Vasconcelos A.T."/>
        </authorList>
    </citation>
    <scope>NUCLEOTIDE SEQUENCE [LARGE SCALE GENOMIC DNA]</scope>
    <source>
        <strain evidence="2 3">Dm28c</strain>
    </source>
</reference>
<accession>V5BIA3</accession>
<dbReference type="OrthoDB" id="266186at2759"/>
<feature type="region of interest" description="Disordered" evidence="1">
    <location>
        <begin position="473"/>
        <end position="507"/>
    </location>
</feature>
<comment type="caution">
    <text evidence="2">The sequence shown here is derived from an EMBL/GenBank/DDBJ whole genome shotgun (WGS) entry which is preliminary data.</text>
</comment>
<proteinExistence type="predicted"/>
<evidence type="ECO:0000256" key="1">
    <source>
        <dbReference type="SAM" id="MobiDB-lite"/>
    </source>
</evidence>
<feature type="region of interest" description="Disordered" evidence="1">
    <location>
        <begin position="413"/>
        <end position="435"/>
    </location>
</feature>
<dbReference type="VEuPathDB" id="TriTrypDB:TCDM_05686"/>
<evidence type="ECO:0000313" key="2">
    <source>
        <dbReference type="EMBL" id="ESS65847.1"/>
    </source>
</evidence>
<evidence type="ECO:0000313" key="3">
    <source>
        <dbReference type="Proteomes" id="UP000017861"/>
    </source>
</evidence>
<name>V5BIA3_TRYCR</name>
<dbReference type="AlphaFoldDB" id="V5BIA3"/>
<gene>
    <name evidence="2" type="ORF">TCDM_05686</name>
</gene>
<feature type="compositionally biased region" description="Polar residues" evidence="1">
    <location>
        <begin position="425"/>
        <end position="434"/>
    </location>
</feature>
<dbReference type="Proteomes" id="UP000017861">
    <property type="component" value="Unassembled WGS sequence"/>
</dbReference>
<sequence>MGSDLSVVVQACAPVPHVIHETWKRRGSSFGTEKNHALPMSYTELRLVCRESLNPEMLTEFPKEDMTPSPVRPIVTDTTPHFLSFLDLEDAALFSFLHDALRCKRCEGRIGFVVDPSVCIGQRLYDAEQRHIFTQSFSIFLSKLVAVMKFVTPSCHDDWTQGTEGESPLDGDLVDTRPNTPNKPHSWIPHEFFLLEIQQGLLDDVSGPWLLRDIVDHMGHVLHYHSAVSFLCGSSNQSVISSRDMQKKLMSGETSTSSCVLTRVRAYDDINENSLSDSDTAQFVFCRSLQHVLLSRNNMSRVGLRKCLLELLNSIEQDQLSSARPLQMIDVRENDESDATQRFVAELSSYTGVQIIIGTSGKRWRHRAHYFISKSLPHRGVGGVGMTHAFPEDAPYSRLNMEESILSGLRGDQSLLPEKSEPHSLGNTGDSSQMVPHFEREGKRLFASYSEEPRNEEVNKLNAAFTFTAAAAAPGKKGGKMEPKPSDSTSRESLLLDEDDVNGGEVDEKRMHSLRLDGAGELEAEAGHHKEIPELKTSLMSDSPATPPVSFSRIQKHETGIVSQDVISSMHEVEGSPADCIASAPPVESLDKLESSVSVPHIVGRDQTSVADRVASVPPSQLEKKHDPNRVMHHPRQKVGNRFVPLSVCKQIVTIRHKKNPDSLDFFPLNNVSISLQPTRTT</sequence>
<protein>
    <submittedName>
        <fullName evidence="2">Uncharacterized protein</fullName>
    </submittedName>
</protein>
<dbReference type="EMBL" id="AYLP01000056">
    <property type="protein sequence ID" value="ESS65847.1"/>
    <property type="molecule type" value="Genomic_DNA"/>
</dbReference>
<organism evidence="2 3">
    <name type="scientific">Trypanosoma cruzi Dm28c</name>
    <dbReference type="NCBI Taxonomy" id="1416333"/>
    <lineage>
        <taxon>Eukaryota</taxon>
        <taxon>Discoba</taxon>
        <taxon>Euglenozoa</taxon>
        <taxon>Kinetoplastea</taxon>
        <taxon>Metakinetoplastina</taxon>
        <taxon>Trypanosomatida</taxon>
        <taxon>Trypanosomatidae</taxon>
        <taxon>Trypanosoma</taxon>
        <taxon>Schizotrypanum</taxon>
    </lineage>
</organism>